<dbReference type="CDD" id="cd01288">
    <property type="entry name" value="FabZ"/>
    <property type="match status" value="1"/>
</dbReference>
<reference evidence="3" key="1">
    <citation type="submission" date="2021-04" db="EMBL/GenBank/DDBJ databases">
        <title>Genome based classification of Actinospica acidithermotolerans sp. nov., an actinobacterium isolated from an Indonesian hot spring.</title>
        <authorList>
            <person name="Kusuma A.B."/>
            <person name="Putra K.E."/>
            <person name="Nafisah S."/>
            <person name="Loh J."/>
            <person name="Nouioui I."/>
            <person name="Goodfellow M."/>
        </authorList>
    </citation>
    <scope>NUCLEOTIDE SEQUENCE</scope>
    <source>
        <strain evidence="3">DSM 45618</strain>
    </source>
</reference>
<dbReference type="Pfam" id="PF07977">
    <property type="entry name" value="FabA"/>
    <property type="match status" value="1"/>
</dbReference>
<dbReference type="RefSeq" id="WP_211464909.1">
    <property type="nucleotide sequence ID" value="NZ_JAGSXH010000010.1"/>
</dbReference>
<dbReference type="Proteomes" id="UP000677913">
    <property type="component" value="Unassembled WGS sequence"/>
</dbReference>
<dbReference type="GO" id="GO:0016829">
    <property type="term" value="F:lyase activity"/>
    <property type="evidence" value="ECO:0007669"/>
    <property type="project" value="UniProtKB-KW"/>
</dbReference>
<accession>A0A8J7WK50</accession>
<comment type="caution">
    <text evidence="3">The sequence shown here is derived from an EMBL/GenBank/DDBJ whole genome shotgun (WGS) entry which is preliminary data.</text>
</comment>
<comment type="similarity">
    <text evidence="1">Belongs to the thioester dehydratase family. FabZ subfamily.</text>
</comment>
<name>A0A8J7WK50_9ACTN</name>
<keyword evidence="4" id="KW-1185">Reference proteome</keyword>
<gene>
    <name evidence="3" type="ORF">KGA66_04755</name>
</gene>
<evidence type="ECO:0008006" key="5">
    <source>
        <dbReference type="Google" id="ProtNLM"/>
    </source>
</evidence>
<dbReference type="PANTHER" id="PTHR30272">
    <property type="entry name" value="3-HYDROXYACYL-[ACYL-CARRIER-PROTEIN] DEHYDRATASE"/>
    <property type="match status" value="1"/>
</dbReference>
<evidence type="ECO:0000313" key="4">
    <source>
        <dbReference type="Proteomes" id="UP000677913"/>
    </source>
</evidence>
<dbReference type="AlphaFoldDB" id="A0A8J7WK50"/>
<dbReference type="SUPFAM" id="SSF54637">
    <property type="entry name" value="Thioesterase/thiol ester dehydrase-isomerase"/>
    <property type="match status" value="1"/>
</dbReference>
<evidence type="ECO:0000256" key="2">
    <source>
        <dbReference type="ARBA" id="ARBA00023239"/>
    </source>
</evidence>
<dbReference type="InterPro" id="IPR013114">
    <property type="entry name" value="FabA_FabZ"/>
</dbReference>
<protein>
    <recommendedName>
        <fullName evidence="5">3-hydroxyacyl-[acyl-carrier-protein] dehydratase</fullName>
    </recommendedName>
</protein>
<evidence type="ECO:0000313" key="3">
    <source>
        <dbReference type="EMBL" id="MBS2962345.1"/>
    </source>
</evidence>
<sequence length="166" mass="18044">MIAPPFGPEQIKRLLPHRYPMLLVDRVTAAQPGVSLTAVKAVTVNEPCYRGLSQDADHDYPVSLLIESWCQAAGLLACLDRPNPDVLRGMVTLFGSITDLRLGRPARPGDLLEHRVRLVRAVTDAAVFEGESLLADGCEALSVASIVIALRPAESLRERTTEHAAR</sequence>
<dbReference type="EMBL" id="JAGSXH010000010">
    <property type="protein sequence ID" value="MBS2962345.1"/>
    <property type="molecule type" value="Genomic_DNA"/>
</dbReference>
<dbReference type="Gene3D" id="3.10.129.10">
    <property type="entry name" value="Hotdog Thioesterase"/>
    <property type="match status" value="1"/>
</dbReference>
<dbReference type="PANTHER" id="PTHR30272:SF1">
    <property type="entry name" value="3-HYDROXYACYL-[ACYL-CARRIER-PROTEIN] DEHYDRATASE"/>
    <property type="match status" value="1"/>
</dbReference>
<proteinExistence type="inferred from homology"/>
<dbReference type="InterPro" id="IPR029069">
    <property type="entry name" value="HotDog_dom_sf"/>
</dbReference>
<evidence type="ECO:0000256" key="1">
    <source>
        <dbReference type="ARBA" id="ARBA00009174"/>
    </source>
</evidence>
<keyword evidence="2" id="KW-0456">Lyase</keyword>
<organism evidence="3 4">
    <name type="scientific">Actinocrinis puniceicyclus</name>
    <dbReference type="NCBI Taxonomy" id="977794"/>
    <lineage>
        <taxon>Bacteria</taxon>
        <taxon>Bacillati</taxon>
        <taxon>Actinomycetota</taxon>
        <taxon>Actinomycetes</taxon>
        <taxon>Catenulisporales</taxon>
        <taxon>Actinospicaceae</taxon>
        <taxon>Actinocrinis</taxon>
    </lineage>
</organism>